<accession>A0A0D6JH34</accession>
<dbReference type="InterPro" id="IPR015813">
    <property type="entry name" value="Pyrv/PenolPyrv_kinase-like_dom"/>
</dbReference>
<dbReference type="Proteomes" id="UP000033187">
    <property type="component" value="Chromosome 1"/>
</dbReference>
<feature type="binding site" evidence="9">
    <location>
        <position position="51"/>
    </location>
    <ligand>
        <name>Mg(2+)</name>
        <dbReference type="ChEBI" id="CHEBI:18420"/>
    </ligand>
</feature>
<dbReference type="KEGG" id="fil:BN1229_v1_3561"/>
<proteinExistence type="inferred from homology"/>
<comment type="subunit">
    <text evidence="2">Homodecamer; pentamer of dimers.</text>
</comment>
<keyword evidence="9" id="KW-0479">Metal-binding</keyword>
<dbReference type="RefSeq" id="WP_052743865.1">
    <property type="nucleotide sequence ID" value="NZ_LN829118.1"/>
</dbReference>
<dbReference type="PANTHER" id="PTHR20881:SF0">
    <property type="entry name" value="3-METHYL-2-OXOBUTANOATE HYDROXYMETHYLTRANSFERASE"/>
    <property type="match status" value="1"/>
</dbReference>
<dbReference type="GO" id="GO:0008168">
    <property type="term" value="F:methyltransferase activity"/>
    <property type="evidence" value="ECO:0007669"/>
    <property type="project" value="UniProtKB-KW"/>
</dbReference>
<evidence type="ECO:0000313" key="12">
    <source>
        <dbReference type="Proteomes" id="UP000033187"/>
    </source>
</evidence>
<evidence type="ECO:0000256" key="8">
    <source>
        <dbReference type="PIRSR" id="PIRSR000388-2"/>
    </source>
</evidence>
<comment type="similarity">
    <text evidence="1">Belongs to the PanB family.</text>
</comment>
<evidence type="ECO:0000256" key="2">
    <source>
        <dbReference type="ARBA" id="ARBA00011424"/>
    </source>
</evidence>
<reference evidence="11" key="1">
    <citation type="journal article" date="2015" name="Genome Announc.">
        <title>Complete Genome Sequences of Two Strains of Candidatus Filomicrobium marinum, a Methanesulfonate-Degrading Species.</title>
        <authorList>
            <person name="Henriques A.C."/>
            <person name="De Marco P."/>
        </authorList>
    </citation>
    <scope>NUCLEOTIDE SEQUENCE</scope>
    <source>
        <strain evidence="11">Berkeley</strain>
    </source>
</reference>
<name>A0A0D6JH34_9HYPH</name>
<sequence length="302" mass="33618">MADKPARKKVTINTLMAKKKRGEPITQLAAYDYRTAVVADRLGMDILCVSDTGGMILFGHQSTVSVSFDEVMMMSQAIDRGSKYGLRMVDMPYWSFHVSKEQAIENAGRFVHEANAEVMKCEGNRHHAANIEAIVNAGVPVQGHIGITPMRMPQLGGFIAQGKTAKRAKELIDDAKAMYDAGCFSLLCEVTTHEVAEYLAETLPIPVISLGAGNRADGVHIISSDLFHLWEEHVPKHSRIYTDLIPIMEDVITRYMKDVVERDYPGPAETIHMAPEELETFAREMKWERKLEEIKSGAKKAG</sequence>
<comment type="cofactor">
    <cofactor evidence="9">
        <name>Mg(2+)</name>
        <dbReference type="ChEBI" id="CHEBI:18420"/>
    </cofactor>
    <text evidence="9">Binds 1 Mg(2+) ion per subunit.</text>
</comment>
<dbReference type="PIRSF" id="PIRSF000388">
    <property type="entry name" value="Pantoate_hydroxy_MeTrfase"/>
    <property type="match status" value="1"/>
</dbReference>
<feature type="active site" description="Proton acceptor" evidence="7">
    <location>
        <position position="189"/>
    </location>
</feature>
<keyword evidence="9" id="KW-0460">Magnesium</keyword>
<keyword evidence="5 11" id="KW-0808">Transferase</keyword>
<dbReference type="EMBL" id="LN829119">
    <property type="protein sequence ID" value="CPR19883.1"/>
    <property type="molecule type" value="Genomic_DNA"/>
</dbReference>
<dbReference type="GO" id="GO:0032259">
    <property type="term" value="P:methylation"/>
    <property type="evidence" value="ECO:0007669"/>
    <property type="project" value="UniProtKB-KW"/>
</dbReference>
<reference evidence="12" key="3">
    <citation type="submission" date="2015-02" db="EMBL/GenBank/DDBJ databases">
        <authorList>
            <person name="Chooi Y.-H."/>
        </authorList>
    </citation>
    <scope>NUCLEOTIDE SEQUENCE [LARGE SCALE GENOMIC DNA]</scope>
    <source>
        <strain evidence="12">strain Y</strain>
    </source>
</reference>
<protein>
    <recommendedName>
        <fullName evidence="3 6">3-methyl-2-oxobutanoate hydroxymethyltransferase</fullName>
        <ecNumber evidence="3 6">2.1.2.11</ecNumber>
    </recommendedName>
</protein>
<dbReference type="Gene3D" id="3.20.20.60">
    <property type="entry name" value="Phosphoenolpyruvate-binding domains"/>
    <property type="match status" value="1"/>
</dbReference>
<dbReference type="GO" id="GO:0000287">
    <property type="term" value="F:magnesium ion binding"/>
    <property type="evidence" value="ECO:0007669"/>
    <property type="project" value="TreeGrafter"/>
</dbReference>
<feature type="binding site" evidence="8">
    <location>
        <begin position="51"/>
        <end position="52"/>
    </location>
    <ligand>
        <name>3-methyl-2-oxobutanoate</name>
        <dbReference type="ChEBI" id="CHEBI:11851"/>
    </ligand>
</feature>
<feature type="binding site" evidence="8">
    <location>
        <position position="120"/>
    </location>
    <ligand>
        <name>3-methyl-2-oxobutanoate</name>
        <dbReference type="ChEBI" id="CHEBI:11851"/>
    </ligand>
</feature>
<feature type="binding site" evidence="8">
    <location>
        <position position="90"/>
    </location>
    <ligand>
        <name>3-methyl-2-oxobutanoate</name>
        <dbReference type="ChEBI" id="CHEBI:11851"/>
    </ligand>
</feature>
<keyword evidence="12" id="KW-1185">Reference proteome</keyword>
<dbReference type="InterPro" id="IPR003700">
    <property type="entry name" value="Pantoate_hydroxy_MeTrfase"/>
</dbReference>
<dbReference type="GO" id="GO:0003864">
    <property type="term" value="F:3-methyl-2-oxobutanoate hydroxymethyltransferase activity"/>
    <property type="evidence" value="ECO:0007669"/>
    <property type="project" value="UniProtKB-UniRule"/>
</dbReference>
<feature type="binding site" evidence="9">
    <location>
        <position position="90"/>
    </location>
    <ligand>
        <name>Mg(2+)</name>
        <dbReference type="ChEBI" id="CHEBI:18420"/>
    </ligand>
</feature>
<dbReference type="GO" id="GO:0015940">
    <property type="term" value="P:pantothenate biosynthetic process"/>
    <property type="evidence" value="ECO:0007669"/>
    <property type="project" value="UniProtKB-UniRule"/>
</dbReference>
<organism evidence="11 12">
    <name type="scientific">Candidatus Filomicrobium marinum</name>
    <dbReference type="NCBI Taxonomy" id="1608628"/>
    <lineage>
        <taxon>Bacteria</taxon>
        <taxon>Pseudomonadati</taxon>
        <taxon>Pseudomonadota</taxon>
        <taxon>Alphaproteobacteria</taxon>
        <taxon>Hyphomicrobiales</taxon>
        <taxon>Hyphomicrobiaceae</taxon>
        <taxon>Filomicrobium</taxon>
    </lineage>
</organism>
<feature type="binding site" evidence="9">
    <location>
        <position position="122"/>
    </location>
    <ligand>
        <name>Mg(2+)</name>
        <dbReference type="ChEBI" id="CHEBI:18420"/>
    </ligand>
</feature>
<dbReference type="NCBIfam" id="TIGR00222">
    <property type="entry name" value="panB"/>
    <property type="match status" value="1"/>
</dbReference>
<dbReference type="OrthoDB" id="9781789at2"/>
<dbReference type="EC" id="2.1.2.11" evidence="3 6"/>
<dbReference type="InterPro" id="IPR040442">
    <property type="entry name" value="Pyrv_kinase-like_dom_sf"/>
</dbReference>
<evidence type="ECO:0000256" key="5">
    <source>
        <dbReference type="ARBA" id="ARBA00022679"/>
    </source>
</evidence>
<reference evidence="10" key="2">
    <citation type="journal article" date="2015" name="PLoS ONE">
        <title>Methanesulfonate (MSA) Catabolic Genes from Marine and Estuarine Bacteria.</title>
        <authorList>
            <person name="Henriques A.C."/>
            <person name="De Marco P."/>
        </authorList>
    </citation>
    <scope>NUCLEOTIDE SEQUENCE</scope>
    <source>
        <strain evidence="10">Berkeley</strain>
    </source>
</reference>
<evidence type="ECO:0000256" key="4">
    <source>
        <dbReference type="ARBA" id="ARBA00022655"/>
    </source>
</evidence>
<gene>
    <name evidence="11" type="primary">panB</name>
    <name evidence="11" type="ORF">YBN1229_v1_2363</name>
</gene>
<evidence type="ECO:0000313" key="10">
    <source>
        <dbReference type="EMBL" id="AIY69283.1"/>
    </source>
</evidence>
<dbReference type="PANTHER" id="PTHR20881">
    <property type="entry name" value="3-METHYL-2-OXOBUTANOATE HYDROXYMETHYLTRANSFERASE"/>
    <property type="match status" value="1"/>
</dbReference>
<evidence type="ECO:0000313" key="11">
    <source>
        <dbReference type="EMBL" id="CPR19883.1"/>
    </source>
</evidence>
<evidence type="ECO:0000256" key="7">
    <source>
        <dbReference type="PIRSR" id="PIRSR000388-1"/>
    </source>
</evidence>
<dbReference type="KEGG" id="fiy:BN1229_v1_2363"/>
<dbReference type="Pfam" id="PF02548">
    <property type="entry name" value="Pantoate_transf"/>
    <property type="match status" value="1"/>
</dbReference>
<keyword evidence="11" id="KW-0489">Methyltransferase</keyword>
<evidence type="ECO:0000256" key="9">
    <source>
        <dbReference type="PIRSR" id="PIRSR000388-3"/>
    </source>
</evidence>
<evidence type="ECO:0000256" key="6">
    <source>
        <dbReference type="NCBIfam" id="TIGR00222"/>
    </source>
</evidence>
<evidence type="ECO:0000256" key="3">
    <source>
        <dbReference type="ARBA" id="ARBA00012618"/>
    </source>
</evidence>
<dbReference type="AlphaFoldDB" id="A0A0D6JH34"/>
<evidence type="ECO:0000256" key="1">
    <source>
        <dbReference type="ARBA" id="ARBA00008676"/>
    </source>
</evidence>
<dbReference type="EMBL" id="KM879220">
    <property type="protein sequence ID" value="AIY69283.1"/>
    <property type="molecule type" value="Genomic_DNA"/>
</dbReference>
<dbReference type="SUPFAM" id="SSF51621">
    <property type="entry name" value="Phosphoenolpyruvate/pyruvate domain"/>
    <property type="match status" value="1"/>
</dbReference>
<keyword evidence="4" id="KW-0566">Pantothenate biosynthesis</keyword>